<comment type="caution">
    <text evidence="2">The sequence shown here is derived from an EMBL/GenBank/DDBJ whole genome shotgun (WGS) entry which is preliminary data.</text>
</comment>
<evidence type="ECO:0000256" key="1">
    <source>
        <dbReference type="SAM" id="MobiDB-lite"/>
    </source>
</evidence>
<organism evidence="2 3">
    <name type="scientific">Sphingomonas ginkgonis</name>
    <dbReference type="NCBI Taxonomy" id="2315330"/>
    <lineage>
        <taxon>Bacteria</taxon>
        <taxon>Pseudomonadati</taxon>
        <taxon>Pseudomonadota</taxon>
        <taxon>Alphaproteobacteria</taxon>
        <taxon>Sphingomonadales</taxon>
        <taxon>Sphingomonadaceae</taxon>
        <taxon>Sphingomonas</taxon>
    </lineage>
</organism>
<protein>
    <submittedName>
        <fullName evidence="2">Uncharacterized protein</fullName>
    </submittedName>
</protein>
<dbReference type="AlphaFoldDB" id="A0A3R9WMV3"/>
<dbReference type="EMBL" id="RWJF01000001">
    <property type="protein sequence ID" value="RST30165.1"/>
    <property type="molecule type" value="Genomic_DNA"/>
</dbReference>
<keyword evidence="3" id="KW-1185">Reference proteome</keyword>
<name>A0A3R9WMV3_9SPHN</name>
<evidence type="ECO:0000313" key="3">
    <source>
        <dbReference type="Proteomes" id="UP000274661"/>
    </source>
</evidence>
<dbReference type="RefSeq" id="WP_126718000.1">
    <property type="nucleotide sequence ID" value="NZ_RWJF01000001.1"/>
</dbReference>
<feature type="region of interest" description="Disordered" evidence="1">
    <location>
        <begin position="769"/>
        <end position="803"/>
    </location>
</feature>
<dbReference type="OrthoDB" id="7456251at2"/>
<accession>A0A3R9WMV3</accession>
<dbReference type="Proteomes" id="UP000274661">
    <property type="component" value="Unassembled WGS sequence"/>
</dbReference>
<gene>
    <name evidence="2" type="ORF">HMF7854_04480</name>
</gene>
<sequence length="938" mass="97305">MRAERPRGPRTSLLLAGDQAGGNLLLGGDQSSGVAVIDLGELEVSPTIGITDYSRRVTDDFGVTTVAKRGFSRTMSVRLALPSSHVDAVQRSLASVRSTEVRWVADDRYDWLSVNGFYKDFSLDLAVPPTSFCTLTIEGLAETETTADDGSDPAPDSPSTLKLLEPMAVVGAALASSTVPENDFPAWANQTGYAQGSRVISTATHRIYECSVPVSLNRDPTTTPDDWTDVGPTNRWAMFDQALGTATSGARSMQVEINASGVDAVALLNVVGSSVRVQAPGYDRMTAVSAGTIGFLDLPQTTGRVTVTITGAGTVSVGTLILGTVRTLGITEASPTAGINDYSKKTIDEFGSATVVARSWAKKMNVRALIRTEALDLVANRIASVRATPSLWIGDEGTDSLTIYGFFKDFSIEVGDTVSTLALSVEGLSEAAPLAGTLSDLIDSLLPKVQWSSDGLGGAGASAWHETYVDRQDFFQRQSTDNGITWGPAIRVVASDRNADGGGNMLATPDDPSSWILRAGAVTSDALHFATPFVALQHDLDSVVWSAPFSVIGGETLFFTHSVVADQAVPQGLDTSAGLNLFAADGTALEPVNVLSAAVTTAEAVTGKFRRTGSIAVPQERAPIGGGALKVVAQAAFYSIREGGAAGGTFYVGEPFVSRFQPGDVTSVVDGPGSVTFKFASDGTPEGGEFPRDLYYSVTSAAGAVTPDRWDYVVLEGAVNNISAGPTVTLLDAPGVLHIASMQSDSATIVVRAIKNGATLQHTLVLNRLTAPPPAPGTTTTAPAPSGGGAPATSTAGSSQSSGFAAYSSTSPAAVSAALGINVTGSSATISVNLYGSPQRAGGADDWTNWMKVQHETAPGSGVWVDVGGEEGPTSSAVTVDYQDTVPPRQVTYADPAHFEFSRQATGLAAGNHNFRVVARCSAAKLHYVTGSVSTATP</sequence>
<feature type="compositionally biased region" description="Low complexity" evidence="1">
    <location>
        <begin position="777"/>
        <end position="803"/>
    </location>
</feature>
<reference evidence="2 3" key="1">
    <citation type="submission" date="2018-12" db="EMBL/GenBank/DDBJ databases">
        <title>Sphingomonas sp. HMF7854 Genome sequencing and assembly.</title>
        <authorList>
            <person name="Cha I."/>
            <person name="Kang H."/>
            <person name="Kim H."/>
            <person name="Kang J."/>
            <person name="Joh K."/>
        </authorList>
    </citation>
    <scope>NUCLEOTIDE SEQUENCE [LARGE SCALE GENOMIC DNA]</scope>
    <source>
        <strain evidence="2 3">HMF7854</strain>
    </source>
</reference>
<evidence type="ECO:0000313" key="2">
    <source>
        <dbReference type="EMBL" id="RST30165.1"/>
    </source>
</evidence>
<proteinExistence type="predicted"/>